<reference evidence="1" key="2">
    <citation type="submission" date="2025-09" db="UniProtKB">
        <authorList>
            <consortium name="Ensembl"/>
        </authorList>
    </citation>
    <scope>IDENTIFICATION</scope>
</reference>
<dbReference type="Ensembl" id="ENSMMNT00015015789.1">
    <property type="protein sequence ID" value="ENSMMNP00015014406.1"/>
    <property type="gene ID" value="ENSMMNG00015010631.1"/>
</dbReference>
<sequence>MVTSHPRCGSSRMFPIPAALRTGGSEVDLARIPTSYAHFGAFLYCSRRCHLISRGWEQSMCDCSKGIR</sequence>
<accession>A0A8C6BCF9</accession>
<name>A0A8C6BCF9_MONMO</name>
<evidence type="ECO:0000313" key="2">
    <source>
        <dbReference type="Proteomes" id="UP000694561"/>
    </source>
</evidence>
<keyword evidence="2" id="KW-1185">Reference proteome</keyword>
<dbReference type="GeneTree" id="ENSGT00900000143555"/>
<dbReference type="AlphaFoldDB" id="A0A8C6BCF9"/>
<evidence type="ECO:0000313" key="1">
    <source>
        <dbReference type="Ensembl" id="ENSMMNP00015014406.1"/>
    </source>
</evidence>
<protein>
    <submittedName>
        <fullName evidence="1">Uncharacterized protein</fullName>
    </submittedName>
</protein>
<organism evidence="1 2">
    <name type="scientific">Monodon monoceros</name>
    <name type="common">Narwhal</name>
    <name type="synonym">Ceratodon monodon</name>
    <dbReference type="NCBI Taxonomy" id="40151"/>
    <lineage>
        <taxon>Eukaryota</taxon>
        <taxon>Metazoa</taxon>
        <taxon>Chordata</taxon>
        <taxon>Craniata</taxon>
        <taxon>Vertebrata</taxon>
        <taxon>Euteleostomi</taxon>
        <taxon>Mammalia</taxon>
        <taxon>Eutheria</taxon>
        <taxon>Laurasiatheria</taxon>
        <taxon>Artiodactyla</taxon>
        <taxon>Whippomorpha</taxon>
        <taxon>Cetacea</taxon>
        <taxon>Odontoceti</taxon>
        <taxon>Monodontidae</taxon>
        <taxon>Monodon</taxon>
    </lineage>
</organism>
<dbReference type="Proteomes" id="UP000694561">
    <property type="component" value="Unplaced"/>
</dbReference>
<reference evidence="1" key="1">
    <citation type="submission" date="2025-08" db="UniProtKB">
        <authorList>
            <consortium name="Ensembl"/>
        </authorList>
    </citation>
    <scope>IDENTIFICATION</scope>
</reference>
<proteinExistence type="predicted"/>